<protein>
    <submittedName>
        <fullName evidence="1">Uncharacterized protein</fullName>
    </submittedName>
</protein>
<name>A0A0E9TDG6_ANGAN</name>
<organism evidence="1">
    <name type="scientific">Anguilla anguilla</name>
    <name type="common">European freshwater eel</name>
    <name type="synonym">Muraena anguilla</name>
    <dbReference type="NCBI Taxonomy" id="7936"/>
    <lineage>
        <taxon>Eukaryota</taxon>
        <taxon>Metazoa</taxon>
        <taxon>Chordata</taxon>
        <taxon>Craniata</taxon>
        <taxon>Vertebrata</taxon>
        <taxon>Euteleostomi</taxon>
        <taxon>Actinopterygii</taxon>
        <taxon>Neopterygii</taxon>
        <taxon>Teleostei</taxon>
        <taxon>Anguilliformes</taxon>
        <taxon>Anguillidae</taxon>
        <taxon>Anguilla</taxon>
    </lineage>
</organism>
<accession>A0A0E9TDG6</accession>
<dbReference type="EMBL" id="GBXM01057637">
    <property type="protein sequence ID" value="JAH50940.1"/>
    <property type="molecule type" value="Transcribed_RNA"/>
</dbReference>
<dbReference type="AlphaFoldDB" id="A0A0E9TDG6"/>
<reference evidence="1" key="1">
    <citation type="submission" date="2014-11" db="EMBL/GenBank/DDBJ databases">
        <authorList>
            <person name="Amaro Gonzalez C."/>
        </authorList>
    </citation>
    <scope>NUCLEOTIDE SEQUENCE</scope>
</reference>
<evidence type="ECO:0000313" key="1">
    <source>
        <dbReference type="EMBL" id="JAH50940.1"/>
    </source>
</evidence>
<proteinExistence type="predicted"/>
<reference evidence="1" key="2">
    <citation type="journal article" date="2015" name="Fish Shellfish Immunol.">
        <title>Early steps in the European eel (Anguilla anguilla)-Vibrio vulnificus interaction in the gills: Role of the RtxA13 toxin.</title>
        <authorList>
            <person name="Callol A."/>
            <person name="Pajuelo D."/>
            <person name="Ebbesson L."/>
            <person name="Teles M."/>
            <person name="MacKenzie S."/>
            <person name="Amaro C."/>
        </authorList>
    </citation>
    <scope>NUCLEOTIDE SEQUENCE</scope>
</reference>
<sequence>MSVHNNTFYNHLHMFETLFHFHINFCESGKASLNWCNTLCSREILKIKRA</sequence>